<dbReference type="AlphaFoldDB" id="A0A6A4HAK8"/>
<dbReference type="InterPro" id="IPR036047">
    <property type="entry name" value="F-box-like_dom_sf"/>
</dbReference>
<dbReference type="SUPFAM" id="SSF81383">
    <property type="entry name" value="F-box domain"/>
    <property type="match status" value="1"/>
</dbReference>
<reference evidence="2" key="1">
    <citation type="journal article" date="2019" name="Environ. Microbiol.">
        <title>Fungal ecological strategies reflected in gene transcription - a case study of two litter decomposers.</title>
        <authorList>
            <person name="Barbi F."/>
            <person name="Kohler A."/>
            <person name="Barry K."/>
            <person name="Baskaran P."/>
            <person name="Daum C."/>
            <person name="Fauchery L."/>
            <person name="Ihrmark K."/>
            <person name="Kuo A."/>
            <person name="LaButti K."/>
            <person name="Lipzen A."/>
            <person name="Morin E."/>
            <person name="Grigoriev I.V."/>
            <person name="Henrissat B."/>
            <person name="Lindahl B."/>
            <person name="Martin F."/>
        </authorList>
    </citation>
    <scope>NUCLEOTIDE SEQUENCE</scope>
    <source>
        <strain evidence="2">JB14</strain>
    </source>
</reference>
<dbReference type="OrthoDB" id="2269034at2759"/>
<proteinExistence type="predicted"/>
<evidence type="ECO:0000313" key="2">
    <source>
        <dbReference type="EMBL" id="KAE9395329.1"/>
    </source>
</evidence>
<protein>
    <recommendedName>
        <fullName evidence="1">F-box domain-containing protein</fullName>
    </recommendedName>
</protein>
<evidence type="ECO:0000313" key="3">
    <source>
        <dbReference type="Proteomes" id="UP000799118"/>
    </source>
</evidence>
<gene>
    <name evidence="2" type="ORF">BT96DRAFT_942508</name>
</gene>
<organism evidence="2 3">
    <name type="scientific">Gymnopus androsaceus JB14</name>
    <dbReference type="NCBI Taxonomy" id="1447944"/>
    <lineage>
        <taxon>Eukaryota</taxon>
        <taxon>Fungi</taxon>
        <taxon>Dikarya</taxon>
        <taxon>Basidiomycota</taxon>
        <taxon>Agaricomycotina</taxon>
        <taxon>Agaricomycetes</taxon>
        <taxon>Agaricomycetidae</taxon>
        <taxon>Agaricales</taxon>
        <taxon>Marasmiineae</taxon>
        <taxon>Omphalotaceae</taxon>
        <taxon>Gymnopus</taxon>
    </lineage>
</organism>
<keyword evidence="3" id="KW-1185">Reference proteome</keyword>
<dbReference type="EMBL" id="ML769533">
    <property type="protein sequence ID" value="KAE9395329.1"/>
    <property type="molecule type" value="Genomic_DNA"/>
</dbReference>
<accession>A0A6A4HAK8</accession>
<dbReference type="InterPro" id="IPR001810">
    <property type="entry name" value="F-box_dom"/>
</dbReference>
<dbReference type="Proteomes" id="UP000799118">
    <property type="component" value="Unassembled WGS sequence"/>
</dbReference>
<evidence type="ECO:0000259" key="1">
    <source>
        <dbReference type="PROSITE" id="PS50181"/>
    </source>
</evidence>
<dbReference type="Gene3D" id="1.20.1280.50">
    <property type="match status" value="1"/>
</dbReference>
<dbReference type="Pfam" id="PF12937">
    <property type="entry name" value="F-box-like"/>
    <property type="match status" value="1"/>
</dbReference>
<sequence>MTSKHWELGMETLEGKSDVLNDTFSSFPPELLARIFFYSLSSDSITSPHNFTQVCSRWRFIAHKSPELWTNLAIELPPALKTEADASRLEELITERILRSSNLSIDLQVDGPFFRRRQDRPSEFRCASIRNFMKP</sequence>
<dbReference type="PROSITE" id="PS50181">
    <property type="entry name" value="FBOX"/>
    <property type="match status" value="1"/>
</dbReference>
<feature type="domain" description="F-box" evidence="1">
    <location>
        <begin position="21"/>
        <end position="72"/>
    </location>
</feature>
<name>A0A6A4HAK8_9AGAR</name>